<feature type="region of interest" description="Disordered" evidence="1">
    <location>
        <begin position="132"/>
        <end position="176"/>
    </location>
</feature>
<keyword evidence="2" id="KW-0472">Membrane</keyword>
<keyword evidence="2" id="KW-0812">Transmembrane</keyword>
<feature type="region of interest" description="Disordered" evidence="1">
    <location>
        <begin position="1"/>
        <end position="90"/>
    </location>
</feature>
<feature type="compositionally biased region" description="Polar residues" evidence="1">
    <location>
        <begin position="1"/>
        <end position="19"/>
    </location>
</feature>
<reference evidence="4" key="1">
    <citation type="submission" date="2016-11" db="UniProtKB">
        <authorList>
            <consortium name="WormBaseParasite"/>
        </authorList>
    </citation>
    <scope>IDENTIFICATION</scope>
</reference>
<evidence type="ECO:0000313" key="4">
    <source>
        <dbReference type="WBParaSite" id="L893_g16998.t1"/>
    </source>
</evidence>
<proteinExistence type="predicted"/>
<organism evidence="3 4">
    <name type="scientific">Steinernema glaseri</name>
    <dbReference type="NCBI Taxonomy" id="37863"/>
    <lineage>
        <taxon>Eukaryota</taxon>
        <taxon>Metazoa</taxon>
        <taxon>Ecdysozoa</taxon>
        <taxon>Nematoda</taxon>
        <taxon>Chromadorea</taxon>
        <taxon>Rhabditida</taxon>
        <taxon>Tylenchina</taxon>
        <taxon>Panagrolaimomorpha</taxon>
        <taxon>Strongyloidoidea</taxon>
        <taxon>Steinernematidae</taxon>
        <taxon>Steinernema</taxon>
    </lineage>
</organism>
<name>A0A1I7YJG6_9BILA</name>
<accession>A0A1I7YJG6</accession>
<keyword evidence="3" id="KW-1185">Reference proteome</keyword>
<evidence type="ECO:0000313" key="3">
    <source>
        <dbReference type="Proteomes" id="UP000095287"/>
    </source>
</evidence>
<evidence type="ECO:0000256" key="1">
    <source>
        <dbReference type="SAM" id="MobiDB-lite"/>
    </source>
</evidence>
<dbReference type="WBParaSite" id="L893_g16998.t1">
    <property type="protein sequence ID" value="L893_g16998.t1"/>
    <property type="gene ID" value="L893_g16998"/>
</dbReference>
<dbReference type="Proteomes" id="UP000095287">
    <property type="component" value="Unplaced"/>
</dbReference>
<feature type="transmembrane region" description="Helical" evidence="2">
    <location>
        <begin position="305"/>
        <end position="326"/>
    </location>
</feature>
<sequence>MVSQQGDQLSNTLPRTQKPNRSREGSALDRASTSIENEGYLIVAPNEVKARFKKSNHSRTRSDMRPSSASYADLPKHEAPPPPLAPRTTSAGELTHYSTLPRIAELSETAPTSPTVANGSYFVLSSQADLSRQADPSRQADLSRQSITLPADSSLEGFKGHKKTQSLHSPDDLDPGLNQLQYADVAPSGVTGMRWMDKTTNRWYIDPPVEPMEDQPGPSNRPPPLRPTSIASSFGRVSFTLPPTPQKEAVEADPLLISDLGNNADGEVVIQLPQRNPSFRRHTFPERVKHLDLINFFVLADCVDYTVITVIAMLFGIEALLLKLIFGT</sequence>
<evidence type="ECO:0000256" key="2">
    <source>
        <dbReference type="SAM" id="Phobius"/>
    </source>
</evidence>
<keyword evidence="2" id="KW-1133">Transmembrane helix</keyword>
<feature type="region of interest" description="Disordered" evidence="1">
    <location>
        <begin position="206"/>
        <end position="229"/>
    </location>
</feature>
<dbReference type="AlphaFoldDB" id="A0A1I7YJG6"/>
<protein>
    <submittedName>
        <fullName evidence="4">Transmembrane protein</fullName>
    </submittedName>
</protein>
<feature type="compositionally biased region" description="Polar residues" evidence="1">
    <location>
        <begin position="132"/>
        <end position="148"/>
    </location>
</feature>